<feature type="transmembrane region" description="Helical" evidence="2">
    <location>
        <begin position="36"/>
        <end position="58"/>
    </location>
</feature>
<evidence type="ECO:0000313" key="5">
    <source>
        <dbReference type="Proteomes" id="UP000742460"/>
    </source>
</evidence>
<evidence type="ECO:0000256" key="2">
    <source>
        <dbReference type="SAM" id="Phobius"/>
    </source>
</evidence>
<dbReference type="Pfam" id="PF13349">
    <property type="entry name" value="DUF4097"/>
    <property type="match status" value="1"/>
</dbReference>
<accession>A0A921SY97</accession>
<dbReference type="EMBL" id="DYUE01000318">
    <property type="protein sequence ID" value="HJG92720.1"/>
    <property type="molecule type" value="Genomic_DNA"/>
</dbReference>
<name>A0A921SY97_9MICO</name>
<gene>
    <name evidence="4" type="ORF">K8V81_13460</name>
</gene>
<comment type="caution">
    <text evidence="4">The sequence shown here is derived from an EMBL/GenBank/DDBJ whole genome shotgun (WGS) entry which is preliminary data.</text>
</comment>
<feature type="region of interest" description="Disordered" evidence="1">
    <location>
        <begin position="1"/>
        <end position="31"/>
    </location>
</feature>
<keyword evidence="2" id="KW-1133">Transmembrane helix</keyword>
<dbReference type="Proteomes" id="UP000742460">
    <property type="component" value="Unassembled WGS sequence"/>
</dbReference>
<reference evidence="4" key="1">
    <citation type="journal article" date="2021" name="PeerJ">
        <title>Extensive microbial diversity within the chicken gut microbiome revealed by metagenomics and culture.</title>
        <authorList>
            <person name="Gilroy R."/>
            <person name="Ravi A."/>
            <person name="Getino M."/>
            <person name="Pursley I."/>
            <person name="Horton D.L."/>
            <person name="Alikhan N.F."/>
            <person name="Baker D."/>
            <person name="Gharbi K."/>
            <person name="Hall N."/>
            <person name="Watson M."/>
            <person name="Adriaenssens E.M."/>
            <person name="Foster-Nyarko E."/>
            <person name="Jarju S."/>
            <person name="Secka A."/>
            <person name="Antonio M."/>
            <person name="Oren A."/>
            <person name="Chaudhuri R.R."/>
            <person name="La Ragione R."/>
            <person name="Hildebrand F."/>
            <person name="Pallen M.J."/>
        </authorList>
    </citation>
    <scope>NUCLEOTIDE SEQUENCE</scope>
    <source>
        <strain evidence="4">ChiGjej5B5-22894</strain>
    </source>
</reference>
<keyword evidence="2" id="KW-0812">Transmembrane</keyword>
<feature type="domain" description="DUF4097" evidence="3">
    <location>
        <begin position="170"/>
        <end position="308"/>
    </location>
</feature>
<dbReference type="AlphaFoldDB" id="A0A921SY97"/>
<keyword evidence="2" id="KW-0472">Membrane</keyword>
<dbReference type="InterPro" id="IPR025164">
    <property type="entry name" value="Toastrack_DUF4097"/>
</dbReference>
<evidence type="ECO:0000259" key="3">
    <source>
        <dbReference type="Pfam" id="PF13349"/>
    </source>
</evidence>
<protein>
    <submittedName>
        <fullName evidence="4">DUF4097 domain-containing protein</fullName>
    </submittedName>
</protein>
<organism evidence="4 5">
    <name type="scientific">Brachybacterium massiliense</name>
    <dbReference type="NCBI Taxonomy" id="1755098"/>
    <lineage>
        <taxon>Bacteria</taxon>
        <taxon>Bacillati</taxon>
        <taxon>Actinomycetota</taxon>
        <taxon>Actinomycetes</taxon>
        <taxon>Micrococcales</taxon>
        <taxon>Dermabacteraceae</taxon>
        <taxon>Brachybacterium</taxon>
    </lineage>
</organism>
<evidence type="ECO:0000256" key="1">
    <source>
        <dbReference type="SAM" id="MobiDB-lite"/>
    </source>
</evidence>
<proteinExistence type="predicted"/>
<evidence type="ECO:0000313" key="4">
    <source>
        <dbReference type="EMBL" id="HJG92720.1"/>
    </source>
</evidence>
<reference evidence="4" key="2">
    <citation type="submission" date="2021-09" db="EMBL/GenBank/DDBJ databases">
        <authorList>
            <person name="Gilroy R."/>
        </authorList>
    </citation>
    <scope>NUCLEOTIDE SEQUENCE</scope>
    <source>
        <strain evidence="4">ChiGjej5B5-22894</strain>
    </source>
</reference>
<sequence>MTGTLHADPTRQPVEQEPRYEPGRQLTPSPQQDRPWRVLTVLIGAVTTLLVVAGFALASVSSWIAVRDVDEIPAVTALGTPASLSLTSTVGTVRVLPSADVEEVTLALTEPGSTALPATGQTVRAHLTEVAGASGTTVTVRQPERVSIAPWASPDRDVLVLVPVGHELALDLQADVGDIQVDGEFTSLTAHSDVGSLRLGPLSVDGEVRASSQVGDISLELDSPGTESIGLRTTAGSVALTLPADAETGIDVLTELGDVQVSLPGAESWDVTTATDLGSVSIDPSLTRGSASEGRELTVTSSLGDISITR</sequence>